<comment type="caution">
    <text evidence="4">The sequence shown here is derived from an EMBL/GenBank/DDBJ whole genome shotgun (WGS) entry which is preliminary data.</text>
</comment>
<dbReference type="PANTHER" id="PTHR12169:SF6">
    <property type="entry name" value="AFG1-LIKE ATPASE"/>
    <property type="match status" value="1"/>
</dbReference>
<keyword evidence="2" id="KW-0067">ATP-binding</keyword>
<dbReference type="AlphaFoldDB" id="A0A9W6JT10"/>
<evidence type="ECO:0000256" key="1">
    <source>
        <dbReference type="ARBA" id="ARBA00022741"/>
    </source>
</evidence>
<evidence type="ECO:0000256" key="2">
    <source>
        <dbReference type="ARBA" id="ARBA00022840"/>
    </source>
</evidence>
<keyword evidence="4" id="KW-0131">Cell cycle</keyword>
<reference evidence="4" key="1">
    <citation type="journal article" date="2014" name="Int. J. Syst. Evol. Microbiol.">
        <title>Complete genome sequence of Corynebacterium casei LMG S-19264T (=DSM 44701T), isolated from a smear-ripened cheese.</title>
        <authorList>
            <consortium name="US DOE Joint Genome Institute (JGI-PGF)"/>
            <person name="Walter F."/>
            <person name="Albersmeier A."/>
            <person name="Kalinowski J."/>
            <person name="Ruckert C."/>
        </authorList>
    </citation>
    <scope>NUCLEOTIDE SEQUENCE</scope>
    <source>
        <strain evidence="4">VKM B-2748</strain>
    </source>
</reference>
<reference evidence="4" key="2">
    <citation type="submission" date="2023-01" db="EMBL/GenBank/DDBJ databases">
        <authorList>
            <person name="Sun Q."/>
            <person name="Evtushenko L."/>
        </authorList>
    </citation>
    <scope>NUCLEOTIDE SEQUENCE</scope>
    <source>
        <strain evidence="4">VKM B-2748</strain>
    </source>
</reference>
<protein>
    <submittedName>
        <fullName evidence="4">Cell division protein ZapE</fullName>
    </submittedName>
</protein>
<accession>A0A9W6JT10</accession>
<keyword evidence="4" id="KW-0132">Cell division</keyword>
<evidence type="ECO:0000313" key="5">
    <source>
        <dbReference type="Proteomes" id="UP001143309"/>
    </source>
</evidence>
<dbReference type="InterPro" id="IPR005654">
    <property type="entry name" value="ATPase_AFG1-like"/>
</dbReference>
<organism evidence="4 5">
    <name type="scientific">Methylopila turkensis</name>
    <dbReference type="NCBI Taxonomy" id="1437816"/>
    <lineage>
        <taxon>Bacteria</taxon>
        <taxon>Pseudomonadati</taxon>
        <taxon>Pseudomonadota</taxon>
        <taxon>Alphaproteobacteria</taxon>
        <taxon>Hyphomicrobiales</taxon>
        <taxon>Methylopilaceae</taxon>
        <taxon>Methylopila</taxon>
    </lineage>
</organism>
<dbReference type="RefSeq" id="WP_271202377.1">
    <property type="nucleotide sequence ID" value="NZ_BSFL01000005.1"/>
</dbReference>
<sequence>MTETTVQRYEATVRSGALERDPAQEQVIARLNALDQNLRDRSRSKSGALGWLFAKRAAEPPRGLYVWGEVGRGKTRLMDMFFEAVPVARKRRAHFHDFMIDVHARIHQARQRAKTGKGPSGDVIPVVGEAIAAEASLLCFDEFHVTDIADAMILARLFERLFEAGVVVVATSNVPPDDLYKDGLNRSLFTPFIALVKSRMEVVKLAARTDFRREKLGHGGVWLTPADEAARAELDRAFEALAGGPGAPASFEVQGRSVALAGAANGVARASFADLCGKPLGAADYIALARRHHTLVLDAVPTLDETRRNEARRLMTLVDALYEHNVKLVASADAPPDELWRGTDGYETFGFARTASRLAEMGSDEWLSRPHGRPDSAASGSASGLVET</sequence>
<dbReference type="InterPro" id="IPR027417">
    <property type="entry name" value="P-loop_NTPase"/>
</dbReference>
<dbReference type="GO" id="GO:0005737">
    <property type="term" value="C:cytoplasm"/>
    <property type="evidence" value="ECO:0007669"/>
    <property type="project" value="TreeGrafter"/>
</dbReference>
<gene>
    <name evidence="4" type="ORF">GCM10008174_36590</name>
</gene>
<feature type="region of interest" description="Disordered" evidence="3">
    <location>
        <begin position="364"/>
        <end position="388"/>
    </location>
</feature>
<proteinExistence type="predicted"/>
<dbReference type="SUPFAM" id="SSF52540">
    <property type="entry name" value="P-loop containing nucleoside triphosphate hydrolases"/>
    <property type="match status" value="1"/>
</dbReference>
<dbReference type="Proteomes" id="UP001143309">
    <property type="component" value="Unassembled WGS sequence"/>
</dbReference>
<dbReference type="Gene3D" id="3.40.50.300">
    <property type="entry name" value="P-loop containing nucleotide triphosphate hydrolases"/>
    <property type="match status" value="1"/>
</dbReference>
<dbReference type="GO" id="GO:0051301">
    <property type="term" value="P:cell division"/>
    <property type="evidence" value="ECO:0007669"/>
    <property type="project" value="UniProtKB-KW"/>
</dbReference>
<keyword evidence="5" id="KW-1185">Reference proteome</keyword>
<evidence type="ECO:0000256" key="3">
    <source>
        <dbReference type="SAM" id="MobiDB-lite"/>
    </source>
</evidence>
<dbReference type="NCBIfam" id="NF040713">
    <property type="entry name" value="ZapE"/>
    <property type="match status" value="1"/>
</dbReference>
<dbReference type="GO" id="GO:0005524">
    <property type="term" value="F:ATP binding"/>
    <property type="evidence" value="ECO:0007669"/>
    <property type="project" value="UniProtKB-KW"/>
</dbReference>
<dbReference type="EMBL" id="BSFL01000005">
    <property type="protein sequence ID" value="GLK81918.1"/>
    <property type="molecule type" value="Genomic_DNA"/>
</dbReference>
<dbReference type="PANTHER" id="PTHR12169">
    <property type="entry name" value="ATPASE N2B"/>
    <property type="match status" value="1"/>
</dbReference>
<name>A0A9W6JT10_9HYPH</name>
<dbReference type="Pfam" id="PF03969">
    <property type="entry name" value="AFG1_ATPase"/>
    <property type="match status" value="1"/>
</dbReference>
<evidence type="ECO:0000313" key="4">
    <source>
        <dbReference type="EMBL" id="GLK81918.1"/>
    </source>
</evidence>
<dbReference type="GO" id="GO:0016887">
    <property type="term" value="F:ATP hydrolysis activity"/>
    <property type="evidence" value="ECO:0007669"/>
    <property type="project" value="InterPro"/>
</dbReference>
<keyword evidence="1" id="KW-0547">Nucleotide-binding</keyword>